<reference evidence="1 2" key="1">
    <citation type="submission" date="2019-06" db="EMBL/GenBank/DDBJ databases">
        <title>Complete genome of Dickeya zeae PL65.</title>
        <authorList>
            <person name="Boluk G."/>
            <person name="Arif M."/>
        </authorList>
    </citation>
    <scope>NUCLEOTIDE SEQUENCE [LARGE SCALE GENOMIC DNA]</scope>
    <source>
        <strain evidence="1 2">PL65</strain>
    </source>
</reference>
<evidence type="ECO:0000313" key="2">
    <source>
        <dbReference type="Proteomes" id="UP000824976"/>
    </source>
</evidence>
<dbReference type="Proteomes" id="UP000824976">
    <property type="component" value="Chromosome"/>
</dbReference>
<proteinExistence type="predicted"/>
<organism evidence="1 2">
    <name type="scientific">Dickeya zeae</name>
    <dbReference type="NCBI Taxonomy" id="204042"/>
    <lineage>
        <taxon>Bacteria</taxon>
        <taxon>Pseudomonadati</taxon>
        <taxon>Pseudomonadota</taxon>
        <taxon>Gammaproteobacteria</taxon>
        <taxon>Enterobacterales</taxon>
        <taxon>Pectobacteriaceae</taxon>
        <taxon>Dickeya</taxon>
    </lineage>
</organism>
<evidence type="ECO:0000313" key="1">
    <source>
        <dbReference type="EMBL" id="QYM93153.1"/>
    </source>
</evidence>
<accession>A0ABX8W0U4</accession>
<dbReference type="EMBL" id="CP040817">
    <property type="protein sequence ID" value="QYM93153.1"/>
    <property type="molecule type" value="Genomic_DNA"/>
</dbReference>
<sequence length="128" mass="13901">MHGPASGNLEALQEEYNSLKNAKISSQKEFAKDPNNAKRMDVLEKQIHNIDRSQDMASVLDQAGIVNTASNNTMIIDRLLDSAQGATSANRQTSIVSGPNGSVRVYATWIILPDGKKRLSTINTGAFK</sequence>
<name>A0ABX8W0U4_9GAMM</name>
<gene>
    <name evidence="1" type="ORF">FGI21_15415</name>
</gene>
<dbReference type="RefSeq" id="WP_220177133.1">
    <property type="nucleotide sequence ID" value="NZ_CP040817.1"/>
</dbReference>
<protein>
    <submittedName>
        <fullName evidence="1">Uncharacterized protein</fullName>
    </submittedName>
</protein>
<keyword evidence="2" id="KW-1185">Reference proteome</keyword>